<organism evidence="2 3">
    <name type="scientific">Austropuccinia psidii MF-1</name>
    <dbReference type="NCBI Taxonomy" id="1389203"/>
    <lineage>
        <taxon>Eukaryota</taxon>
        <taxon>Fungi</taxon>
        <taxon>Dikarya</taxon>
        <taxon>Basidiomycota</taxon>
        <taxon>Pucciniomycotina</taxon>
        <taxon>Pucciniomycetes</taxon>
        <taxon>Pucciniales</taxon>
        <taxon>Sphaerophragmiaceae</taxon>
        <taxon>Austropuccinia</taxon>
    </lineage>
</organism>
<feature type="compositionally biased region" description="Polar residues" evidence="1">
    <location>
        <begin position="49"/>
        <end position="74"/>
    </location>
</feature>
<dbReference type="Proteomes" id="UP000765509">
    <property type="component" value="Unassembled WGS sequence"/>
</dbReference>
<protein>
    <submittedName>
        <fullName evidence="2">Uncharacterized protein</fullName>
    </submittedName>
</protein>
<name>A0A9Q3DSM8_9BASI</name>
<evidence type="ECO:0000313" key="2">
    <source>
        <dbReference type="EMBL" id="MBW0508544.1"/>
    </source>
</evidence>
<comment type="caution">
    <text evidence="2">The sequence shown here is derived from an EMBL/GenBank/DDBJ whole genome shotgun (WGS) entry which is preliminary data.</text>
</comment>
<dbReference type="AlphaFoldDB" id="A0A9Q3DSM8"/>
<dbReference type="EMBL" id="AVOT02020390">
    <property type="protein sequence ID" value="MBW0508544.1"/>
    <property type="molecule type" value="Genomic_DNA"/>
</dbReference>
<feature type="region of interest" description="Disordered" evidence="1">
    <location>
        <begin position="1"/>
        <end position="80"/>
    </location>
</feature>
<accession>A0A9Q3DSM8</accession>
<sequence length="89" mass="9540">MQPTTSPKGQVGPKPQVGPPEPILAPNLNSPRNGQKDPMTKIGHVQPLASGNHQRPPAQVQQAFPSIQGKNTPSPIYPYQGVRHGAYMV</sequence>
<evidence type="ECO:0000313" key="3">
    <source>
        <dbReference type="Proteomes" id="UP000765509"/>
    </source>
</evidence>
<gene>
    <name evidence="2" type="ORF">O181_048259</name>
</gene>
<reference evidence="2" key="1">
    <citation type="submission" date="2021-03" db="EMBL/GenBank/DDBJ databases">
        <title>Draft genome sequence of rust myrtle Austropuccinia psidii MF-1, a brazilian biotype.</title>
        <authorList>
            <person name="Quecine M.C."/>
            <person name="Pachon D.M.R."/>
            <person name="Bonatelli M.L."/>
            <person name="Correr F.H."/>
            <person name="Franceschini L.M."/>
            <person name="Leite T.F."/>
            <person name="Margarido G.R.A."/>
            <person name="Almeida C.A."/>
            <person name="Ferrarezi J.A."/>
            <person name="Labate C.A."/>
        </authorList>
    </citation>
    <scope>NUCLEOTIDE SEQUENCE</scope>
    <source>
        <strain evidence="2">MF-1</strain>
    </source>
</reference>
<proteinExistence type="predicted"/>
<evidence type="ECO:0000256" key="1">
    <source>
        <dbReference type="SAM" id="MobiDB-lite"/>
    </source>
</evidence>
<keyword evidence="3" id="KW-1185">Reference proteome</keyword>